<dbReference type="Gene3D" id="3.40.50.2300">
    <property type="match status" value="1"/>
</dbReference>
<dbReference type="Proteomes" id="UP000510886">
    <property type="component" value="Chromosome"/>
</dbReference>
<dbReference type="Pfam" id="PF00359">
    <property type="entry name" value="PTS_EIIA_2"/>
    <property type="match status" value="1"/>
</dbReference>
<keyword evidence="5" id="KW-0808">Transferase</keyword>
<dbReference type="InterPro" id="IPR011608">
    <property type="entry name" value="PRD"/>
</dbReference>
<evidence type="ECO:0000259" key="13">
    <source>
        <dbReference type="PROSITE" id="PS51099"/>
    </source>
</evidence>
<dbReference type="PANTHER" id="PTHR36203">
    <property type="entry name" value="ASCORBATE-SPECIFIC PTS SYSTEM EIIA COMPONENT"/>
    <property type="match status" value="1"/>
</dbReference>
<dbReference type="PROSITE" id="PS51094">
    <property type="entry name" value="PTS_EIIA_TYPE_2"/>
    <property type="match status" value="1"/>
</dbReference>
<feature type="domain" description="PTS EIIA type-2" evidence="12">
    <location>
        <begin position="526"/>
        <end position="670"/>
    </location>
</feature>
<feature type="domain" description="PTS EIIB type-2" evidence="13">
    <location>
        <begin position="386"/>
        <end position="474"/>
    </location>
</feature>
<dbReference type="CDD" id="cd05568">
    <property type="entry name" value="PTS_IIB_bgl_like"/>
    <property type="match status" value="1"/>
</dbReference>
<keyword evidence="2" id="KW-0813">Transport</keyword>
<evidence type="ECO:0000313" key="15">
    <source>
        <dbReference type="EMBL" id="QLL78691.1"/>
    </source>
</evidence>
<evidence type="ECO:0000256" key="6">
    <source>
        <dbReference type="ARBA" id="ARBA00022683"/>
    </source>
</evidence>
<evidence type="ECO:0000256" key="7">
    <source>
        <dbReference type="ARBA" id="ARBA00022777"/>
    </source>
</evidence>
<evidence type="ECO:0000256" key="4">
    <source>
        <dbReference type="ARBA" id="ARBA00022553"/>
    </source>
</evidence>
<dbReference type="KEGG" id="lsw:GTO87_08900"/>
<dbReference type="GO" id="GO:0006355">
    <property type="term" value="P:regulation of DNA-templated transcription"/>
    <property type="evidence" value="ECO:0007669"/>
    <property type="project" value="InterPro"/>
</dbReference>
<evidence type="ECO:0000256" key="10">
    <source>
        <dbReference type="ARBA" id="ARBA00041175"/>
    </source>
</evidence>
<dbReference type="InterPro" id="IPR002178">
    <property type="entry name" value="PTS_EIIA_type-2_dom"/>
</dbReference>
<evidence type="ECO:0000256" key="5">
    <source>
        <dbReference type="ARBA" id="ARBA00022679"/>
    </source>
</evidence>
<dbReference type="PANTHER" id="PTHR36203:SF1">
    <property type="entry name" value="ASCORBATE-SPECIFIC PTS SYSTEM EIIA COMPONENT"/>
    <property type="match status" value="1"/>
</dbReference>
<dbReference type="AlphaFoldDB" id="A0A7H9EMF2"/>
<dbReference type="SUPFAM" id="SSF55804">
    <property type="entry name" value="Phoshotransferase/anion transport protein"/>
    <property type="match status" value="1"/>
</dbReference>
<dbReference type="InterPro" id="IPR013011">
    <property type="entry name" value="PTS_EIIB_2"/>
</dbReference>
<dbReference type="SUPFAM" id="SSF63520">
    <property type="entry name" value="PTS-regulatory domain, PRD"/>
    <property type="match status" value="1"/>
</dbReference>
<protein>
    <recommendedName>
        <fullName evidence="10">Ascorbate-specific PTS system EIIA component</fullName>
    </recommendedName>
    <alternativeName>
        <fullName evidence="11">Ascorbate-specific phosphotransferase enzyme IIA component</fullName>
    </alternativeName>
</protein>
<reference evidence="15 16" key="1">
    <citation type="submission" date="2020-01" db="EMBL/GenBank/DDBJ databases">
        <title>Complete and circular genome sequences of six lactobacillus isolates from horses.</title>
        <authorList>
            <person name="Hassan H.M."/>
        </authorList>
    </citation>
    <scope>NUCLEOTIDE SEQUENCE [LARGE SCALE GENOMIC DNA]</scope>
    <source>
        <strain evidence="15 16">1A</strain>
    </source>
</reference>
<proteinExistence type="predicted"/>
<comment type="function">
    <text evidence="9">The phosphoenolpyruvate-dependent sugar phosphotransferase system (sugar PTS), a major carbohydrate active transport system, catalyzes the phosphorylation of incoming sugar substrates concomitantly with their translocation across the cell membrane. The enzyme II UlaABC PTS system is involved in ascorbate transport.</text>
</comment>
<keyword evidence="6" id="KW-0598">Phosphotransferase system</keyword>
<organism evidence="15 16">
    <name type="scientific">Ligilactobacillus saerimneri</name>
    <dbReference type="NCBI Taxonomy" id="228229"/>
    <lineage>
        <taxon>Bacteria</taxon>
        <taxon>Bacillati</taxon>
        <taxon>Bacillota</taxon>
        <taxon>Bacilli</taxon>
        <taxon>Lactobacillales</taxon>
        <taxon>Lactobacillaceae</taxon>
        <taxon>Ligilactobacillus</taxon>
    </lineage>
</organism>
<evidence type="ECO:0000256" key="11">
    <source>
        <dbReference type="ARBA" id="ARBA00042072"/>
    </source>
</evidence>
<dbReference type="Pfam" id="PF00874">
    <property type="entry name" value="PRD"/>
    <property type="match status" value="1"/>
</dbReference>
<dbReference type="Pfam" id="PF05043">
    <property type="entry name" value="Mga"/>
    <property type="match status" value="1"/>
</dbReference>
<keyword evidence="4" id="KW-0597">Phosphoprotein</keyword>
<evidence type="ECO:0000256" key="9">
    <source>
        <dbReference type="ARBA" id="ARBA00037387"/>
    </source>
</evidence>
<dbReference type="InterPro" id="IPR016152">
    <property type="entry name" value="PTrfase/Anion_transptr"/>
</dbReference>
<feature type="domain" description="PRD" evidence="14">
    <location>
        <begin position="273"/>
        <end position="380"/>
    </location>
</feature>
<keyword evidence="7" id="KW-0418">Kinase</keyword>
<dbReference type="PROSITE" id="PS51372">
    <property type="entry name" value="PRD_2"/>
    <property type="match status" value="1"/>
</dbReference>
<sequence>MNYKYNYLLANYTREPVTYTQAAKITGVAPQVIQRDLAAWITEDSGLSFKMKSVTTVEWLRFFDNVELNELVFDEEERVKLIYLFAYSNFTHLSVFYFQQLLNVSKGTVLHDIKVLRQSLADQGIELAYDRKEGFYVRGVELTIRLIAWNYVSALLTQKNCHALLHYWLGENYPFDFVARIKDTLAQKMAEDGLKLVPSREAGMVTATALTWKRFNHSELEYHDEAVDLQKVTAYQTSQATLTALLGPKIEFNEINLFAIYLITISEGKIQDEEFNFLLQCVVNIINDFESRAAIKFTNYRELMFNIFSHLVPAYFRIKHGIQVDNVAVASIKHEYAAIYRLTDKSLGPLRHLTGKEIPEAEVSLFTILFGGALMSASANAPRADLTAYVICPNGVSSSLILQTELVRLFPTINFKKATTVADLETVAPDDYDILFSTIKVETTKKLYVVRPIMSQLEKNELLNRVQKDWFIPGMSLPNVAEIVRALEPYIEFKPGVNKEKLYKVLNKRMTQWLRREEDTRPMLAELLTTDTIQVVDNHDLSWEDAIALSAQPLLKQGKIEARYIDSMIDKVKNFGPFINIGDHVAMPHARPEDGVNEVGMALLKLTNDVNLLDDGKHPVNLFICLAAVDNDAHLRALASLTKLLSQKDVLQRLTSAQSVDELLVIINEGDEA</sequence>
<dbReference type="PROSITE" id="PS00372">
    <property type="entry name" value="PTS_EIIA_TYPE_2_HIS"/>
    <property type="match status" value="1"/>
</dbReference>
<dbReference type="PROSITE" id="PS51099">
    <property type="entry name" value="PTS_EIIB_TYPE_2"/>
    <property type="match status" value="1"/>
</dbReference>
<name>A0A7H9EMF2_9LACO</name>
<dbReference type="InterPro" id="IPR036634">
    <property type="entry name" value="PRD_sf"/>
</dbReference>
<keyword evidence="3" id="KW-0963">Cytoplasm</keyword>
<dbReference type="GO" id="GO:0016301">
    <property type="term" value="F:kinase activity"/>
    <property type="evidence" value="ECO:0007669"/>
    <property type="project" value="UniProtKB-KW"/>
</dbReference>
<comment type="subcellular location">
    <subcellularLocation>
        <location evidence="1">Cytoplasm</location>
    </subcellularLocation>
</comment>
<evidence type="ECO:0000256" key="2">
    <source>
        <dbReference type="ARBA" id="ARBA00022448"/>
    </source>
</evidence>
<evidence type="ECO:0000259" key="14">
    <source>
        <dbReference type="PROSITE" id="PS51372"/>
    </source>
</evidence>
<evidence type="ECO:0000256" key="1">
    <source>
        <dbReference type="ARBA" id="ARBA00004496"/>
    </source>
</evidence>
<evidence type="ECO:0000313" key="16">
    <source>
        <dbReference type="Proteomes" id="UP000510886"/>
    </source>
</evidence>
<keyword evidence="8" id="KW-0010">Activator</keyword>
<evidence type="ECO:0000256" key="8">
    <source>
        <dbReference type="ARBA" id="ARBA00023159"/>
    </source>
</evidence>
<dbReference type="InterPro" id="IPR007737">
    <property type="entry name" value="Mga_HTH"/>
</dbReference>
<dbReference type="InterPro" id="IPR051351">
    <property type="entry name" value="Ascorbate-PTS_EIIA_comp"/>
</dbReference>
<dbReference type="RefSeq" id="WP_180848858.1">
    <property type="nucleotide sequence ID" value="NZ_CP047418.1"/>
</dbReference>
<dbReference type="GO" id="GO:0005737">
    <property type="term" value="C:cytoplasm"/>
    <property type="evidence" value="ECO:0007669"/>
    <property type="project" value="UniProtKB-SubCell"/>
</dbReference>
<dbReference type="GO" id="GO:0008982">
    <property type="term" value="F:protein-N(PI)-phosphohistidine-sugar phosphotransferase activity"/>
    <property type="evidence" value="ECO:0007669"/>
    <property type="project" value="InterPro"/>
</dbReference>
<evidence type="ECO:0000256" key="3">
    <source>
        <dbReference type="ARBA" id="ARBA00022490"/>
    </source>
</evidence>
<dbReference type="EMBL" id="CP047418">
    <property type="protein sequence ID" value="QLL78691.1"/>
    <property type="molecule type" value="Genomic_DNA"/>
</dbReference>
<dbReference type="GO" id="GO:0009401">
    <property type="term" value="P:phosphoenolpyruvate-dependent sugar phosphotransferase system"/>
    <property type="evidence" value="ECO:0007669"/>
    <property type="project" value="UniProtKB-KW"/>
</dbReference>
<accession>A0A7H9EMF2</accession>
<dbReference type="SUPFAM" id="SSF52794">
    <property type="entry name" value="PTS system IIB component-like"/>
    <property type="match status" value="1"/>
</dbReference>
<dbReference type="CDD" id="cd00211">
    <property type="entry name" value="PTS_IIA_fru"/>
    <property type="match status" value="1"/>
</dbReference>
<dbReference type="Gene3D" id="3.40.930.10">
    <property type="entry name" value="Mannitol-specific EII, Chain A"/>
    <property type="match status" value="1"/>
</dbReference>
<evidence type="ECO:0000259" key="12">
    <source>
        <dbReference type="PROSITE" id="PS51094"/>
    </source>
</evidence>
<gene>
    <name evidence="15" type="ORF">GTO87_08900</name>
</gene>
<dbReference type="InterPro" id="IPR036095">
    <property type="entry name" value="PTS_EIIB-like_sf"/>
</dbReference>
<dbReference type="Gene3D" id="1.10.1790.10">
    <property type="entry name" value="PRD domain"/>
    <property type="match status" value="1"/>
</dbReference>